<evidence type="ECO:0000259" key="3">
    <source>
        <dbReference type="Pfam" id="PF01757"/>
    </source>
</evidence>
<accession>B8C9L2</accession>
<dbReference type="Pfam" id="PF01757">
    <property type="entry name" value="Acyl_transf_3"/>
    <property type="match status" value="1"/>
</dbReference>
<gene>
    <name evidence="4" type="ORF">THAPSDRAFT_24206</name>
</gene>
<feature type="transmembrane region" description="Helical" evidence="2">
    <location>
        <begin position="315"/>
        <end position="337"/>
    </location>
</feature>
<evidence type="ECO:0000256" key="2">
    <source>
        <dbReference type="SAM" id="Phobius"/>
    </source>
</evidence>
<dbReference type="GO" id="GO:0000271">
    <property type="term" value="P:polysaccharide biosynthetic process"/>
    <property type="evidence" value="ECO:0000318"/>
    <property type="project" value="GO_Central"/>
</dbReference>
<reference evidence="4 5" key="2">
    <citation type="journal article" date="2008" name="Nature">
        <title>The Phaeodactylum genome reveals the evolutionary history of diatom genomes.</title>
        <authorList>
            <person name="Bowler C."/>
            <person name="Allen A.E."/>
            <person name="Badger J.H."/>
            <person name="Grimwood J."/>
            <person name="Jabbari K."/>
            <person name="Kuo A."/>
            <person name="Maheswari U."/>
            <person name="Martens C."/>
            <person name="Maumus F."/>
            <person name="Otillar R.P."/>
            <person name="Rayko E."/>
            <person name="Salamov A."/>
            <person name="Vandepoele K."/>
            <person name="Beszteri B."/>
            <person name="Gruber A."/>
            <person name="Heijde M."/>
            <person name="Katinka M."/>
            <person name="Mock T."/>
            <person name="Valentin K."/>
            <person name="Verret F."/>
            <person name="Berges J.A."/>
            <person name="Brownlee C."/>
            <person name="Cadoret J.P."/>
            <person name="Chiovitti A."/>
            <person name="Choi C.J."/>
            <person name="Coesel S."/>
            <person name="De Martino A."/>
            <person name="Detter J.C."/>
            <person name="Durkin C."/>
            <person name="Falciatore A."/>
            <person name="Fournet J."/>
            <person name="Haruta M."/>
            <person name="Huysman M.J."/>
            <person name="Jenkins B.D."/>
            <person name="Jiroutova K."/>
            <person name="Jorgensen R.E."/>
            <person name="Joubert Y."/>
            <person name="Kaplan A."/>
            <person name="Kroger N."/>
            <person name="Kroth P.G."/>
            <person name="La Roche J."/>
            <person name="Lindquist E."/>
            <person name="Lommer M."/>
            <person name="Martin-Jezequel V."/>
            <person name="Lopez P.J."/>
            <person name="Lucas S."/>
            <person name="Mangogna M."/>
            <person name="McGinnis K."/>
            <person name="Medlin L.K."/>
            <person name="Montsant A."/>
            <person name="Oudot-Le Secq M.P."/>
            <person name="Napoli C."/>
            <person name="Obornik M."/>
            <person name="Parker M.S."/>
            <person name="Petit J.L."/>
            <person name="Porcel B.M."/>
            <person name="Poulsen N."/>
            <person name="Robison M."/>
            <person name="Rychlewski L."/>
            <person name="Rynearson T.A."/>
            <person name="Schmutz J."/>
            <person name="Shapiro H."/>
            <person name="Siaut M."/>
            <person name="Stanley M."/>
            <person name="Sussman M.R."/>
            <person name="Taylor A.R."/>
            <person name="Vardi A."/>
            <person name="von Dassow P."/>
            <person name="Vyverman W."/>
            <person name="Willis A."/>
            <person name="Wyrwicz L.S."/>
            <person name="Rokhsar D.S."/>
            <person name="Weissenbach J."/>
            <person name="Armbrust E.V."/>
            <person name="Green B.R."/>
            <person name="Van de Peer Y."/>
            <person name="Grigoriev I.V."/>
        </authorList>
    </citation>
    <scope>NUCLEOTIDE SEQUENCE [LARGE SCALE GENOMIC DNA]</scope>
    <source>
        <strain evidence="4 5">CCMP1335</strain>
    </source>
</reference>
<keyword evidence="2" id="KW-1133">Transmembrane helix</keyword>
<feature type="transmembrane region" description="Helical" evidence="2">
    <location>
        <begin position="349"/>
        <end position="369"/>
    </location>
</feature>
<dbReference type="PANTHER" id="PTHR23028:SF53">
    <property type="entry name" value="ACYL_TRANSF_3 DOMAIN-CONTAINING PROTEIN"/>
    <property type="match status" value="1"/>
</dbReference>
<feature type="transmembrane region" description="Helical" evidence="2">
    <location>
        <begin position="436"/>
        <end position="459"/>
    </location>
</feature>
<dbReference type="Proteomes" id="UP000001449">
    <property type="component" value="Chromosome 10"/>
</dbReference>
<evidence type="ECO:0000256" key="1">
    <source>
        <dbReference type="SAM" id="MobiDB-lite"/>
    </source>
</evidence>
<evidence type="ECO:0000313" key="5">
    <source>
        <dbReference type="Proteomes" id="UP000001449"/>
    </source>
</evidence>
<feature type="transmembrane region" description="Helical" evidence="2">
    <location>
        <begin position="271"/>
        <end position="294"/>
    </location>
</feature>
<dbReference type="RefSeq" id="XP_002292867.1">
    <property type="nucleotide sequence ID" value="XM_002292831.1"/>
</dbReference>
<dbReference type="PaxDb" id="35128-Thaps24206"/>
<dbReference type="InterPro" id="IPR050879">
    <property type="entry name" value="Acyltransferase_3"/>
</dbReference>
<feature type="transmembrane region" description="Helical" evidence="2">
    <location>
        <begin position="245"/>
        <end position="265"/>
    </location>
</feature>
<keyword evidence="2" id="KW-0812">Transmembrane</keyword>
<keyword evidence="2" id="KW-0472">Membrane</keyword>
<dbReference type="KEGG" id="tps:THAPSDRAFT_24206"/>
<protein>
    <recommendedName>
        <fullName evidence="3">Acyltransferase 3 domain-containing protein</fullName>
    </recommendedName>
</protein>
<sequence length="857" mass="97668">MLRLQTDAAHAPSNGERNGKNQHSMDIEMLPLNPGESSLDSPKKAAAVSQTPFISPRIPSADSIRGIGVIIVIVYHMGYKIANNAWFNISVFFSLSGLLITKVTVEAYERTGHVDIVKFWAKRVSRLFPALLVTIVAVVLSQKLPFRSDDGITFQREAVDLVYATLFATNINLVYNQLDDYFDKYMPPSIVRHLWALSIEEQYYIIWPLVIWSISKCNTGEVTSSVHEHDANHGLNLSTKRCLKAIMTMDVCIMVISYLSSLVTIEKMGMSAGYFSTWCRMGDIAAGGFAYSLVRLTPSMSRRWYRDPNVQPMTTNYRIGLELLVALLIIIAIFVPMIQTPTEVMLPIYFKYMRPFMSMVVLLLVVHSIQETEPLPRWAVASKFLSCKPLTLLGMFSYGVYVFHFPIIVLLGDPYEINFARLTEDSSAQFPTFRHVFWDVFLFALTVGLGYFSFLYMEVPLLKVSRVTKPWKTLLTGVFAMAVSILIIQLATKDLDPMMTVDIEELSAIEIEKDYATEIDRGEHVTSDECTPVRITIIGESVGNRIGIYWTADTNEDMVANVTEDSFLCPPVARNYAYFTTAAIAYFVCFINDERIEPYWFCDDFYSTKPEKIMKSFNESKPTAVAIHDMHFALRTIDDRDQVVLDTLFDKILAFNMMVLHGMENDVENFYYLNQSPKFWKKNFQESYAKELNVFMNVMDALACSDDGDKEVQMRVSVVDWARLICPLIYIVDFKCDKRVHGFKDIMPDGMHPFGDAGQFLSRQTLAAVMADIARYEKLKQSNTILSWEDAFNIPFNKHLLSLSPPDGEPPLDDLVYSYVVCPYKDVMKLKKAYDVMTFPVYETFPGMKYDSHDGDD</sequence>
<dbReference type="PANTHER" id="PTHR23028">
    <property type="entry name" value="ACETYLTRANSFERASE"/>
    <property type="match status" value="1"/>
</dbReference>
<dbReference type="EMBL" id="CM000646">
    <property type="protein sequence ID" value="EED90063.1"/>
    <property type="molecule type" value="Genomic_DNA"/>
</dbReference>
<dbReference type="GeneID" id="7446869"/>
<proteinExistence type="predicted"/>
<dbReference type="InParanoid" id="B8C9L2"/>
<organism evidence="4 5">
    <name type="scientific">Thalassiosira pseudonana</name>
    <name type="common">Marine diatom</name>
    <name type="synonym">Cyclotella nana</name>
    <dbReference type="NCBI Taxonomy" id="35128"/>
    <lineage>
        <taxon>Eukaryota</taxon>
        <taxon>Sar</taxon>
        <taxon>Stramenopiles</taxon>
        <taxon>Ochrophyta</taxon>
        <taxon>Bacillariophyta</taxon>
        <taxon>Coscinodiscophyceae</taxon>
        <taxon>Thalassiosirophycidae</taxon>
        <taxon>Thalassiosirales</taxon>
        <taxon>Thalassiosiraceae</taxon>
        <taxon>Thalassiosira</taxon>
    </lineage>
</organism>
<dbReference type="STRING" id="35128.B8C9L2"/>
<dbReference type="GO" id="GO:0016020">
    <property type="term" value="C:membrane"/>
    <property type="evidence" value="ECO:0000318"/>
    <property type="project" value="GO_Central"/>
</dbReference>
<reference evidence="4 5" key="1">
    <citation type="journal article" date="2004" name="Science">
        <title>The genome of the diatom Thalassiosira pseudonana: ecology, evolution, and metabolism.</title>
        <authorList>
            <person name="Armbrust E.V."/>
            <person name="Berges J.A."/>
            <person name="Bowler C."/>
            <person name="Green B.R."/>
            <person name="Martinez D."/>
            <person name="Putnam N.H."/>
            <person name="Zhou S."/>
            <person name="Allen A.E."/>
            <person name="Apt K.E."/>
            <person name="Bechner M."/>
            <person name="Brzezinski M.A."/>
            <person name="Chaal B.K."/>
            <person name="Chiovitti A."/>
            <person name="Davis A.K."/>
            <person name="Demarest M.S."/>
            <person name="Detter J.C."/>
            <person name="Glavina T."/>
            <person name="Goodstein D."/>
            <person name="Hadi M.Z."/>
            <person name="Hellsten U."/>
            <person name="Hildebrand M."/>
            <person name="Jenkins B.D."/>
            <person name="Jurka J."/>
            <person name="Kapitonov V.V."/>
            <person name="Kroger N."/>
            <person name="Lau W.W."/>
            <person name="Lane T.W."/>
            <person name="Larimer F.W."/>
            <person name="Lippmeier J.C."/>
            <person name="Lucas S."/>
            <person name="Medina M."/>
            <person name="Montsant A."/>
            <person name="Obornik M."/>
            <person name="Parker M.S."/>
            <person name="Palenik B."/>
            <person name="Pazour G.J."/>
            <person name="Richardson P.M."/>
            <person name="Rynearson T.A."/>
            <person name="Saito M.A."/>
            <person name="Schwartz D.C."/>
            <person name="Thamatrakoln K."/>
            <person name="Valentin K."/>
            <person name="Vardi A."/>
            <person name="Wilkerson F.P."/>
            <person name="Rokhsar D.S."/>
        </authorList>
    </citation>
    <scope>NUCLEOTIDE SEQUENCE [LARGE SCALE GENOMIC DNA]</scope>
    <source>
        <strain evidence="4 5">CCMP1335</strain>
    </source>
</reference>
<dbReference type="HOGENOM" id="CLU_333600_0_0_1"/>
<dbReference type="GO" id="GO:0016747">
    <property type="term" value="F:acyltransferase activity, transferring groups other than amino-acyl groups"/>
    <property type="evidence" value="ECO:0007669"/>
    <property type="project" value="InterPro"/>
</dbReference>
<name>B8C9L2_THAPS</name>
<keyword evidence="5" id="KW-1185">Reference proteome</keyword>
<feature type="domain" description="Acyltransferase 3" evidence="3">
    <location>
        <begin position="60"/>
        <end position="448"/>
    </location>
</feature>
<feature type="region of interest" description="Disordered" evidence="1">
    <location>
        <begin position="1"/>
        <end position="23"/>
    </location>
</feature>
<feature type="transmembrane region" description="Helical" evidence="2">
    <location>
        <begin position="124"/>
        <end position="141"/>
    </location>
</feature>
<dbReference type="InterPro" id="IPR002656">
    <property type="entry name" value="Acyl_transf_3_dom"/>
</dbReference>
<dbReference type="AlphaFoldDB" id="B8C9L2"/>
<evidence type="ECO:0000313" key="4">
    <source>
        <dbReference type="EMBL" id="EED90063.1"/>
    </source>
</evidence>
<feature type="transmembrane region" description="Helical" evidence="2">
    <location>
        <begin position="390"/>
        <end position="412"/>
    </location>
</feature>
<feature type="transmembrane region" description="Helical" evidence="2">
    <location>
        <begin position="85"/>
        <end position="103"/>
    </location>
</feature>
<feature type="transmembrane region" description="Helical" evidence="2">
    <location>
        <begin position="471"/>
        <end position="491"/>
    </location>
</feature>